<dbReference type="PANTHER" id="PTHR13696">
    <property type="entry name" value="P-LOOP CONTAINING NUCLEOSIDE TRIPHOSPHATE HYDROLASE"/>
    <property type="match status" value="1"/>
</dbReference>
<keyword evidence="1" id="KW-0131">Cell cycle</keyword>
<organism evidence="1">
    <name type="scientific">Serratia fonticola</name>
    <dbReference type="NCBI Taxonomy" id="47917"/>
    <lineage>
        <taxon>Bacteria</taxon>
        <taxon>Pseudomonadati</taxon>
        <taxon>Pseudomonadota</taxon>
        <taxon>Gammaproteobacteria</taxon>
        <taxon>Enterobacterales</taxon>
        <taxon>Yersiniaceae</taxon>
        <taxon>Serratia</taxon>
    </lineage>
</organism>
<dbReference type="AlphaFoldDB" id="A0A542BHZ3"/>
<reference evidence="1" key="1">
    <citation type="submission" date="2019-06" db="EMBL/GenBank/DDBJ databases">
        <authorList>
            <person name="Deangelis K."/>
            <person name="Huntemann M."/>
            <person name="Clum A."/>
            <person name="Pillay M."/>
            <person name="Palaniappan K."/>
            <person name="Varghese N."/>
            <person name="Mikhailova N."/>
            <person name="Stamatis D."/>
            <person name="Reddy T."/>
            <person name="Daum C."/>
            <person name="Shapiro N."/>
            <person name="Ivanova N."/>
            <person name="Kyrpides N."/>
            <person name="Woyke T."/>
        </authorList>
    </citation>
    <scope>NUCLEOTIDE SEQUENCE [LARGE SCALE GENOMIC DNA]</scope>
    <source>
        <strain evidence="1">128R</strain>
    </source>
</reference>
<dbReference type="InterPro" id="IPR050678">
    <property type="entry name" value="DNA_Partitioning_ATPase"/>
</dbReference>
<reference evidence="1" key="2">
    <citation type="submission" date="2019-08" db="EMBL/GenBank/DDBJ databases">
        <title>Investigation of anaerobic lignin degradation for improved lignocellulosic biofuels.</title>
        <authorList>
            <person name="Deangelis K.PhD."/>
        </authorList>
    </citation>
    <scope>NUCLEOTIDE SEQUENCE [LARGE SCALE GENOMIC DNA]</scope>
    <source>
        <strain evidence="1">128R</strain>
    </source>
</reference>
<evidence type="ECO:0000313" key="1">
    <source>
        <dbReference type="EMBL" id="TVZ69308.1"/>
    </source>
</evidence>
<dbReference type="PANTHER" id="PTHR13696:SF52">
    <property type="entry name" value="PARA FAMILY PROTEIN CT_582"/>
    <property type="match status" value="1"/>
</dbReference>
<dbReference type="SUPFAM" id="SSF52540">
    <property type="entry name" value="P-loop containing nucleoside triphosphate hydrolases"/>
    <property type="match status" value="1"/>
</dbReference>
<dbReference type="GO" id="GO:0051301">
    <property type="term" value="P:cell division"/>
    <property type="evidence" value="ECO:0007669"/>
    <property type="project" value="UniProtKB-KW"/>
</dbReference>
<protein>
    <submittedName>
        <fullName evidence="1">Cell division protein YhjQ</fullName>
    </submittedName>
</protein>
<dbReference type="OrthoDB" id="5288747at2"/>
<dbReference type="InterPro" id="IPR017746">
    <property type="entry name" value="Cellulose_synthase_operon_BcsQ"/>
</dbReference>
<dbReference type="NCBIfam" id="TIGR03371">
    <property type="entry name" value="cellulose_yhjQ"/>
    <property type="match status" value="1"/>
</dbReference>
<comment type="caution">
    <text evidence="1">The sequence shown here is derived from an EMBL/GenBank/DDBJ whole genome shotgun (WGS) entry which is preliminary data.</text>
</comment>
<keyword evidence="1" id="KW-0132">Cell division</keyword>
<dbReference type="InterPro" id="IPR027417">
    <property type="entry name" value="P-loop_NTPase"/>
</dbReference>
<dbReference type="Gene3D" id="3.40.50.300">
    <property type="entry name" value="P-loop containing nucleotide triphosphate hydrolases"/>
    <property type="match status" value="1"/>
</dbReference>
<gene>
    <name evidence="1" type="ORF">FHU10_1810</name>
</gene>
<proteinExistence type="predicted"/>
<dbReference type="Pfam" id="PF06564">
    <property type="entry name" value="CBP_BcsQ"/>
    <property type="match status" value="1"/>
</dbReference>
<sequence>MPVIALQGVRGGIGATSITAALAWALQELGEPVLAIDLSPDNLLRLHFNTPFDLNRGWARAQLEGADWQQGAMRYCNTLDFLPFGHLTQTEQRELQQQNRETPERWPDFLARLRASGHYRWILLDIPAGSDPLQEQQLAMADRVFVVLNPDANCHARLHQQPMPEGCHFLINNFASTSSLQQDLHQLWLQTLVNLLPVMIHRDEALAEALAVKQPLGEYRSESLAADEVLTLANWCLLNLQETEV</sequence>
<accession>A0A542BHZ3</accession>
<dbReference type="EMBL" id="VISQ01000001">
    <property type="protein sequence ID" value="TVZ69308.1"/>
    <property type="molecule type" value="Genomic_DNA"/>
</dbReference>
<name>A0A542BHZ3_SERFO</name>